<gene>
    <name evidence="3" type="ORF">GCM10017581_037020</name>
</gene>
<dbReference type="SUPFAM" id="SSF52540">
    <property type="entry name" value="P-loop containing nucleoside triphosphate hydrolases"/>
    <property type="match status" value="1"/>
</dbReference>
<name>A0A9W6NLH3_9ACTN</name>
<dbReference type="SMART" id="SM00530">
    <property type="entry name" value="HTH_XRE"/>
    <property type="match status" value="1"/>
</dbReference>
<dbReference type="SUPFAM" id="SSF48452">
    <property type="entry name" value="TPR-like"/>
    <property type="match status" value="1"/>
</dbReference>
<evidence type="ECO:0000256" key="1">
    <source>
        <dbReference type="SAM" id="MobiDB-lite"/>
    </source>
</evidence>
<reference evidence="3" key="1">
    <citation type="journal article" date="2014" name="Int. J. Syst. Evol. Microbiol.">
        <title>Complete genome sequence of Corynebacterium casei LMG S-19264T (=DSM 44701T), isolated from a smear-ripened cheese.</title>
        <authorList>
            <consortium name="US DOE Joint Genome Institute (JGI-PGF)"/>
            <person name="Walter F."/>
            <person name="Albersmeier A."/>
            <person name="Kalinowski J."/>
            <person name="Ruckert C."/>
        </authorList>
    </citation>
    <scope>NUCLEOTIDE SEQUENCE</scope>
    <source>
        <strain evidence="3">VKM Ac-1321</strain>
    </source>
</reference>
<reference evidence="3" key="2">
    <citation type="submission" date="2023-01" db="EMBL/GenBank/DDBJ databases">
        <authorList>
            <person name="Sun Q."/>
            <person name="Evtushenko L."/>
        </authorList>
    </citation>
    <scope>NUCLEOTIDE SEQUENCE</scope>
    <source>
        <strain evidence="3">VKM Ac-1321</strain>
    </source>
</reference>
<accession>A0A9W6NLH3</accession>
<keyword evidence="4" id="KW-1185">Reference proteome</keyword>
<dbReference type="AlphaFoldDB" id="A0A9W6NLH3"/>
<evidence type="ECO:0000313" key="3">
    <source>
        <dbReference type="EMBL" id="GLL01960.1"/>
    </source>
</evidence>
<dbReference type="InterPro" id="IPR011990">
    <property type="entry name" value="TPR-like_helical_dom_sf"/>
</dbReference>
<dbReference type="Gene3D" id="3.40.50.300">
    <property type="entry name" value="P-loop containing nucleotide triphosphate hydrolases"/>
    <property type="match status" value="1"/>
</dbReference>
<sequence length="762" mass="78460">MFACGRLPGVVDPSGVSTLDELSGLLRDLRRRQARRVRSSPLSLGELAARTGWPSAAIGAYFDGRALPPAERLDALLRLLGATPAECGAFASARSRIEALAERVPARSLLSALGSAPLGPLAADASPSGSFAVGPAPARPAAAGPAPAGAAPAGAAGPGLPLPPAPIGFAGRAGAIARLDRLVPGVRAVVLTGAGGVGKTALAVHYGHRIADRFPGGALLLNLRGCDPTGPLPPADALRMVLAALGVAPADLPLGMAARTGLYRSLTARRGVLLLLDDAADADQVRPLLPAAGDSIALVTARAPLTGLAAAAGEDGAGPPTGRMPPALLSEVDGVGAVSLDVIDRTEARAMLAARVGVERVGGEPEGADRIITACGRSPLALAIVSARVALQPEFRLGAVGDAVAEVGALAWTYARLGPAARELLRGFGAHPGPDFSAADATILIGRSGADALAELVRAQLVGAVRAGRFAMPALVREHAAGRTPPKERKALQDRLVEHGSEFAILGLAMRRRRYRDAWRIADEVDGQLDAEGRWDERIAAQGVAIRAAEHLGDPALLARAKRAQSAAYLRTGQHEAALRRLREAADCFLAQGDPAAAARCRQDLAALLESMARFAEAIVHDELALALFRRAGDVPGRAAAHAAAAWHYALAGRAAEAVAHGEEALALHGGRGDRREVAAALAHLGRVHAALGERDRSLERLRAALDRFAELGDRLDEAHTATRLGDALDGAPAIGLWRRAHAIYERLGHPSAATVAARLGI</sequence>
<dbReference type="InterPro" id="IPR001387">
    <property type="entry name" value="Cro/C1-type_HTH"/>
</dbReference>
<dbReference type="CDD" id="cd00093">
    <property type="entry name" value="HTH_XRE"/>
    <property type="match status" value="1"/>
</dbReference>
<dbReference type="PRINTS" id="PR00364">
    <property type="entry name" value="DISEASERSIST"/>
</dbReference>
<feature type="region of interest" description="Disordered" evidence="1">
    <location>
        <begin position="134"/>
        <end position="154"/>
    </location>
</feature>
<dbReference type="PROSITE" id="PS50943">
    <property type="entry name" value="HTH_CROC1"/>
    <property type="match status" value="1"/>
</dbReference>
<dbReference type="EMBL" id="BSFP01000019">
    <property type="protein sequence ID" value="GLL01960.1"/>
    <property type="molecule type" value="Genomic_DNA"/>
</dbReference>
<comment type="caution">
    <text evidence="3">The sequence shown here is derived from an EMBL/GenBank/DDBJ whole genome shotgun (WGS) entry which is preliminary data.</text>
</comment>
<dbReference type="Proteomes" id="UP001143480">
    <property type="component" value="Unassembled WGS sequence"/>
</dbReference>
<protein>
    <recommendedName>
        <fullName evidence="2">HTH cro/C1-type domain-containing protein</fullName>
    </recommendedName>
</protein>
<feature type="domain" description="HTH cro/C1-type" evidence="2">
    <location>
        <begin position="42"/>
        <end position="87"/>
    </location>
</feature>
<dbReference type="InterPro" id="IPR027417">
    <property type="entry name" value="P-loop_NTPase"/>
</dbReference>
<organism evidence="3 4">
    <name type="scientific">Dactylosporangium matsuzakiense</name>
    <dbReference type="NCBI Taxonomy" id="53360"/>
    <lineage>
        <taxon>Bacteria</taxon>
        <taxon>Bacillati</taxon>
        <taxon>Actinomycetota</taxon>
        <taxon>Actinomycetes</taxon>
        <taxon>Micromonosporales</taxon>
        <taxon>Micromonosporaceae</taxon>
        <taxon>Dactylosporangium</taxon>
    </lineage>
</organism>
<dbReference type="PANTHER" id="PTHR47691">
    <property type="entry name" value="REGULATOR-RELATED"/>
    <property type="match status" value="1"/>
</dbReference>
<evidence type="ECO:0000259" key="2">
    <source>
        <dbReference type="PROSITE" id="PS50943"/>
    </source>
</evidence>
<dbReference type="PANTHER" id="PTHR47691:SF3">
    <property type="entry name" value="HTH-TYPE TRANSCRIPTIONAL REGULATOR RV0890C-RELATED"/>
    <property type="match status" value="1"/>
</dbReference>
<proteinExistence type="predicted"/>
<evidence type="ECO:0000313" key="4">
    <source>
        <dbReference type="Proteomes" id="UP001143480"/>
    </source>
</evidence>
<dbReference type="Gene3D" id="1.25.40.10">
    <property type="entry name" value="Tetratricopeptide repeat domain"/>
    <property type="match status" value="1"/>
</dbReference>